<keyword evidence="4 6" id="KW-1133">Transmembrane helix</keyword>
<feature type="transmembrane region" description="Helical" evidence="6">
    <location>
        <begin position="43"/>
        <end position="69"/>
    </location>
</feature>
<name>L0KXU2_METHD</name>
<dbReference type="RefSeq" id="WP_015325101.1">
    <property type="nucleotide sequence ID" value="NC_019977.1"/>
</dbReference>
<evidence type="ECO:0000256" key="4">
    <source>
        <dbReference type="ARBA" id="ARBA00022989"/>
    </source>
</evidence>
<evidence type="ECO:0000259" key="7">
    <source>
        <dbReference type="Pfam" id="PF00482"/>
    </source>
</evidence>
<keyword evidence="8" id="KW-0969">Cilium</keyword>
<dbReference type="Proteomes" id="UP000010866">
    <property type="component" value="Chromosome"/>
</dbReference>
<proteinExistence type="predicted"/>
<evidence type="ECO:0000313" key="9">
    <source>
        <dbReference type="Proteomes" id="UP000010866"/>
    </source>
</evidence>
<dbReference type="KEGG" id="mhz:Metho_1747"/>
<protein>
    <submittedName>
        <fullName evidence="8">Archaeal flagella assembly protein J</fullName>
    </submittedName>
</protein>
<keyword evidence="8" id="KW-0282">Flagellum</keyword>
<dbReference type="OrthoDB" id="12374at2157"/>
<organism evidence="8 9">
    <name type="scientific">Methanomethylovorans hollandica (strain DSM 15978 / NBRC 107637 / DMS1)</name>
    <dbReference type="NCBI Taxonomy" id="867904"/>
    <lineage>
        <taxon>Archaea</taxon>
        <taxon>Methanobacteriati</taxon>
        <taxon>Methanobacteriota</taxon>
        <taxon>Stenosarchaea group</taxon>
        <taxon>Methanomicrobia</taxon>
        <taxon>Methanosarcinales</taxon>
        <taxon>Methanosarcinaceae</taxon>
        <taxon>Methanomethylovorans</taxon>
    </lineage>
</organism>
<dbReference type="Pfam" id="PF00482">
    <property type="entry name" value="T2SSF"/>
    <property type="match status" value="1"/>
</dbReference>
<dbReference type="InterPro" id="IPR018076">
    <property type="entry name" value="T2SS_GspF_dom"/>
</dbReference>
<dbReference type="PANTHER" id="PTHR35402:SF1">
    <property type="entry name" value="TYPE II SECRETION SYSTEM PROTEIN GSPF DOMAIN-CONTAINING PROTEIN"/>
    <property type="match status" value="1"/>
</dbReference>
<sequence length="307" mass="34718">MTNIYFNVAYEMFGEYYEKRRHEYYGLRLNMLRNRMSIGYDMYMSGAVLTAFVCMFFPLIAANLVFYFLGVPDFTGSRIGAPQWLFQFSEYKTAAIWLLLNVITGILVFSAVYKTFVIYPAVMAGERKRGIERMLPYAINYMSSMAGAGVLPLDLFRSLASNNIYRDVAVEARYLVRDIEVLGHNLVTGMRNLALTTPSPSLQDFLQGAITVITSGGELEPYFKIKTEQYLIENRQKQKEFLETLGLLGETYVTAFVAGPLFMIVVISIMAIMGGAEMVFLYLLIYAVIPFGSAMYILLISSMTPEA</sequence>
<keyword evidence="9" id="KW-1185">Reference proteome</keyword>
<evidence type="ECO:0000256" key="3">
    <source>
        <dbReference type="ARBA" id="ARBA00022692"/>
    </source>
</evidence>
<dbReference type="GeneID" id="14406260"/>
<dbReference type="AlphaFoldDB" id="L0KXU2"/>
<keyword evidence="2" id="KW-1003">Cell membrane</keyword>
<evidence type="ECO:0000256" key="2">
    <source>
        <dbReference type="ARBA" id="ARBA00022475"/>
    </source>
</evidence>
<reference evidence="9" key="1">
    <citation type="submission" date="2012-02" db="EMBL/GenBank/DDBJ databases">
        <title>Complete sequence of chromosome of Methanomethylovorans hollandica DSM 15978.</title>
        <authorList>
            <person name="Lucas S."/>
            <person name="Copeland A."/>
            <person name="Lapidus A."/>
            <person name="Glavina del Rio T."/>
            <person name="Dalin E."/>
            <person name="Tice H."/>
            <person name="Bruce D."/>
            <person name="Goodwin L."/>
            <person name="Pitluck S."/>
            <person name="Peters L."/>
            <person name="Mikhailova N."/>
            <person name="Held B."/>
            <person name="Kyrpides N."/>
            <person name="Mavromatis K."/>
            <person name="Ivanova N."/>
            <person name="Brettin T."/>
            <person name="Detter J.C."/>
            <person name="Han C."/>
            <person name="Larimer F."/>
            <person name="Land M."/>
            <person name="Hauser L."/>
            <person name="Markowitz V."/>
            <person name="Cheng J.-F."/>
            <person name="Hugenholtz P."/>
            <person name="Woyke T."/>
            <person name="Wu D."/>
            <person name="Spring S."/>
            <person name="Schroeder M."/>
            <person name="Brambilla E."/>
            <person name="Klenk H.-P."/>
            <person name="Eisen J.A."/>
        </authorList>
    </citation>
    <scope>NUCLEOTIDE SEQUENCE [LARGE SCALE GENOMIC DNA]</scope>
    <source>
        <strain evidence="9">DSM 15978 / NBRC 107637 / DMS1</strain>
    </source>
</reference>
<dbReference type="InterPro" id="IPR056569">
    <property type="entry name" value="ArlJ-like"/>
</dbReference>
<evidence type="ECO:0000256" key="1">
    <source>
        <dbReference type="ARBA" id="ARBA00004651"/>
    </source>
</evidence>
<accession>L0KXU2</accession>
<evidence type="ECO:0000256" key="6">
    <source>
        <dbReference type="SAM" id="Phobius"/>
    </source>
</evidence>
<dbReference type="EMBL" id="CP003362">
    <property type="protein sequence ID" value="AGB49936.1"/>
    <property type="molecule type" value="Genomic_DNA"/>
</dbReference>
<keyword evidence="3 6" id="KW-0812">Transmembrane</keyword>
<keyword evidence="8" id="KW-0966">Cell projection</keyword>
<feature type="transmembrane region" description="Helical" evidence="6">
    <location>
        <begin position="94"/>
        <end position="113"/>
    </location>
</feature>
<evidence type="ECO:0000256" key="5">
    <source>
        <dbReference type="ARBA" id="ARBA00023136"/>
    </source>
</evidence>
<feature type="transmembrane region" description="Helical" evidence="6">
    <location>
        <begin position="279"/>
        <end position="299"/>
    </location>
</feature>
<feature type="transmembrane region" description="Helical" evidence="6">
    <location>
        <begin position="252"/>
        <end position="272"/>
    </location>
</feature>
<dbReference type="PANTHER" id="PTHR35402">
    <property type="entry name" value="INTEGRAL MEMBRANE PROTEIN-RELATED"/>
    <property type="match status" value="1"/>
</dbReference>
<feature type="domain" description="Type II secretion system protein GspF" evidence="7">
    <location>
        <begin position="139"/>
        <end position="266"/>
    </location>
</feature>
<keyword evidence="5 6" id="KW-0472">Membrane</keyword>
<dbReference type="HOGENOM" id="CLU_051791_0_0_2"/>
<dbReference type="STRING" id="867904.Metho_1747"/>
<dbReference type="GO" id="GO:0005886">
    <property type="term" value="C:plasma membrane"/>
    <property type="evidence" value="ECO:0007669"/>
    <property type="project" value="UniProtKB-SubCell"/>
</dbReference>
<feature type="transmembrane region" description="Helical" evidence="6">
    <location>
        <begin position="134"/>
        <end position="153"/>
    </location>
</feature>
<comment type="subcellular location">
    <subcellularLocation>
        <location evidence="1">Cell membrane</location>
        <topology evidence="1">Multi-pass membrane protein</topology>
    </subcellularLocation>
</comment>
<evidence type="ECO:0000313" key="8">
    <source>
        <dbReference type="EMBL" id="AGB49936.1"/>
    </source>
</evidence>
<gene>
    <name evidence="8" type="ordered locus">Metho_1747</name>
</gene>